<comment type="caution">
    <text evidence="1">The sequence shown here is derived from an EMBL/GenBank/DDBJ whole genome shotgun (WGS) entry which is preliminary data.</text>
</comment>
<protein>
    <submittedName>
        <fullName evidence="1">Uncharacterized protein</fullName>
    </submittedName>
</protein>
<gene>
    <name evidence="1" type="ORF">H4W81_005000</name>
</gene>
<keyword evidence="2" id="KW-1185">Reference proteome</keyword>
<dbReference type="RefSeq" id="WP_192776985.1">
    <property type="nucleotide sequence ID" value="NZ_BAAASY010000039.1"/>
</dbReference>
<evidence type="ECO:0000313" key="1">
    <source>
        <dbReference type="EMBL" id="MBE1562221.1"/>
    </source>
</evidence>
<proteinExistence type="predicted"/>
<evidence type="ECO:0000313" key="2">
    <source>
        <dbReference type="Proteomes" id="UP000661607"/>
    </source>
</evidence>
<accession>A0ABR9KJM5</accession>
<organism evidence="1 2">
    <name type="scientific">Nonomuraea africana</name>
    <dbReference type="NCBI Taxonomy" id="46171"/>
    <lineage>
        <taxon>Bacteria</taxon>
        <taxon>Bacillati</taxon>
        <taxon>Actinomycetota</taxon>
        <taxon>Actinomycetes</taxon>
        <taxon>Streptosporangiales</taxon>
        <taxon>Streptosporangiaceae</taxon>
        <taxon>Nonomuraea</taxon>
    </lineage>
</organism>
<dbReference type="Proteomes" id="UP000661607">
    <property type="component" value="Unassembled WGS sequence"/>
</dbReference>
<name>A0ABR9KJM5_9ACTN</name>
<reference evidence="1 2" key="1">
    <citation type="submission" date="2020-10" db="EMBL/GenBank/DDBJ databases">
        <title>Sequencing the genomes of 1000 actinobacteria strains.</title>
        <authorList>
            <person name="Klenk H.-P."/>
        </authorList>
    </citation>
    <scope>NUCLEOTIDE SEQUENCE [LARGE SCALE GENOMIC DNA]</scope>
    <source>
        <strain evidence="1 2">DSM 43748</strain>
    </source>
</reference>
<dbReference type="EMBL" id="JADBEF010000001">
    <property type="protein sequence ID" value="MBE1562221.1"/>
    <property type="molecule type" value="Genomic_DNA"/>
</dbReference>
<sequence length="54" mass="6513">MTEEERELEARCEAYRRAREDLAKETPFEVWTKSRCFLDPVRWQSMTWNASDTG</sequence>